<dbReference type="RefSeq" id="WP_307269924.1">
    <property type="nucleotide sequence ID" value="NZ_JAUSVX010000002.1"/>
</dbReference>
<dbReference type="Proteomes" id="UP001242480">
    <property type="component" value="Unassembled WGS sequence"/>
</dbReference>
<dbReference type="Pfam" id="PF01408">
    <property type="entry name" value="GFO_IDH_MocA"/>
    <property type="match status" value="1"/>
</dbReference>
<evidence type="ECO:0000313" key="3">
    <source>
        <dbReference type="EMBL" id="MDQ0468556.1"/>
    </source>
</evidence>
<feature type="domain" description="GFO/IDH/MocA-like oxidoreductase" evidence="2">
    <location>
        <begin position="137"/>
        <end position="239"/>
    </location>
</feature>
<comment type="caution">
    <text evidence="3">The sequence shown here is derived from an EMBL/GenBank/DDBJ whole genome shotgun (WGS) entry which is preliminary data.</text>
</comment>
<protein>
    <submittedName>
        <fullName evidence="3">Dehydrogenase</fullName>
    </submittedName>
</protein>
<dbReference type="InterPro" id="IPR051450">
    <property type="entry name" value="Gfo/Idh/MocA_Oxidoreductases"/>
</dbReference>
<reference evidence="3 4" key="1">
    <citation type="submission" date="2023-07" db="EMBL/GenBank/DDBJ databases">
        <title>Genomic Encyclopedia of Type Strains, Phase IV (KMG-IV): sequencing the most valuable type-strain genomes for metagenomic binning, comparative biology and taxonomic classification.</title>
        <authorList>
            <person name="Goeker M."/>
        </authorList>
    </citation>
    <scope>NUCLEOTIDE SEQUENCE [LARGE SCALE GENOMIC DNA]</scope>
    <source>
        <strain evidence="3 4">DSM 19619</strain>
    </source>
</reference>
<dbReference type="InterPro" id="IPR055170">
    <property type="entry name" value="GFO_IDH_MocA-like_dom"/>
</dbReference>
<dbReference type="PANTHER" id="PTHR43377">
    <property type="entry name" value="BILIVERDIN REDUCTASE A"/>
    <property type="match status" value="1"/>
</dbReference>
<dbReference type="InterPro" id="IPR000683">
    <property type="entry name" value="Gfo/Idh/MocA-like_OxRdtase_N"/>
</dbReference>
<accession>A0ABU0J4S9</accession>
<name>A0ABU0J4S9_9HYPH</name>
<organism evidence="3 4">
    <name type="scientific">Labrys wisconsinensis</name>
    <dbReference type="NCBI Taxonomy" id="425677"/>
    <lineage>
        <taxon>Bacteria</taxon>
        <taxon>Pseudomonadati</taxon>
        <taxon>Pseudomonadota</taxon>
        <taxon>Alphaproteobacteria</taxon>
        <taxon>Hyphomicrobiales</taxon>
        <taxon>Xanthobacteraceae</taxon>
        <taxon>Labrys</taxon>
    </lineage>
</organism>
<dbReference type="InterPro" id="IPR036291">
    <property type="entry name" value="NAD(P)-bd_dom_sf"/>
</dbReference>
<dbReference type="Pfam" id="PF22725">
    <property type="entry name" value="GFO_IDH_MocA_C3"/>
    <property type="match status" value="1"/>
</dbReference>
<dbReference type="SUPFAM" id="SSF55347">
    <property type="entry name" value="Glyceraldehyde-3-phosphate dehydrogenase-like, C-terminal domain"/>
    <property type="match status" value="1"/>
</dbReference>
<dbReference type="Gene3D" id="3.40.50.720">
    <property type="entry name" value="NAD(P)-binding Rossmann-like Domain"/>
    <property type="match status" value="1"/>
</dbReference>
<evidence type="ECO:0000259" key="1">
    <source>
        <dbReference type="Pfam" id="PF01408"/>
    </source>
</evidence>
<dbReference type="SUPFAM" id="SSF51735">
    <property type="entry name" value="NAD(P)-binding Rossmann-fold domains"/>
    <property type="match status" value="1"/>
</dbReference>
<evidence type="ECO:0000259" key="2">
    <source>
        <dbReference type="Pfam" id="PF22725"/>
    </source>
</evidence>
<feature type="domain" description="Gfo/Idh/MocA-like oxidoreductase N-terminal" evidence="1">
    <location>
        <begin position="9"/>
        <end position="125"/>
    </location>
</feature>
<gene>
    <name evidence="3" type="ORF">QO011_001556</name>
</gene>
<proteinExistence type="predicted"/>
<dbReference type="PANTHER" id="PTHR43377:SF1">
    <property type="entry name" value="BILIVERDIN REDUCTASE A"/>
    <property type="match status" value="1"/>
</dbReference>
<dbReference type="EMBL" id="JAUSVX010000002">
    <property type="protein sequence ID" value="MDQ0468556.1"/>
    <property type="molecule type" value="Genomic_DNA"/>
</dbReference>
<dbReference type="Gene3D" id="3.30.360.10">
    <property type="entry name" value="Dihydrodipicolinate Reductase, domain 2"/>
    <property type="match status" value="1"/>
</dbReference>
<keyword evidence="4" id="KW-1185">Reference proteome</keyword>
<sequence length="348" mass="38097">MSRLKLIHVGLGRWGFDWAREVFHQTPEVEVAAYVDRDPTPLLRLQAELGVSADICFTDLAAALEAVEADAAVVSLPLEHHVAVTMQALEAGKHVVVEKPFARSPAEAAPVVSLAERLGLTLMVSQNYRYYPTPVMAADIVRSGQLGPLHSVKIDFRRHAPSEGYRYWGLPDPLLVDMAVHHYDLMRMVVGEEPCEINCRTWNPPGSPFTGDPAGAIVALFPSGVSVSYRGTWLDRAPQTAWAGEWQMDFENGVVFWTSRGDRPDGVMRDRLTIHRPGAPIEDLQLVRGRHDRPAVLQAFSQAVATGGAPRHFSSGRDNLRTLEVLDAALQSAAMKGAAVTLAQSSAR</sequence>
<evidence type="ECO:0000313" key="4">
    <source>
        <dbReference type="Proteomes" id="UP001242480"/>
    </source>
</evidence>